<organism evidence="1 2">
    <name type="scientific">Candidatus Thermofonsia Clade 1 bacterium</name>
    <dbReference type="NCBI Taxonomy" id="2364210"/>
    <lineage>
        <taxon>Bacteria</taxon>
        <taxon>Bacillati</taxon>
        <taxon>Chloroflexota</taxon>
        <taxon>Candidatus Thermofontia</taxon>
        <taxon>Candidatus Thermofonsia Clade 1</taxon>
    </lineage>
</organism>
<dbReference type="Proteomes" id="UP000229681">
    <property type="component" value="Unassembled WGS sequence"/>
</dbReference>
<name>A0A2M8PAQ9_9CHLR</name>
<reference evidence="1 2" key="1">
    <citation type="submission" date="2017-11" db="EMBL/GenBank/DDBJ databases">
        <title>Evolution of Phototrophy in the Chloroflexi Phylum Driven by Horizontal Gene Transfer.</title>
        <authorList>
            <person name="Ward L.M."/>
            <person name="Hemp J."/>
            <person name="Shih P.M."/>
            <person name="Mcglynn S.E."/>
            <person name="Fischer W."/>
        </authorList>
    </citation>
    <scope>NUCLEOTIDE SEQUENCE [LARGE SCALE GENOMIC DNA]</scope>
    <source>
        <strain evidence="1">JP3_13</strain>
    </source>
</reference>
<dbReference type="EMBL" id="PGTM01000320">
    <property type="protein sequence ID" value="PJF34628.1"/>
    <property type="molecule type" value="Genomic_DNA"/>
</dbReference>
<accession>A0A2M8PAQ9</accession>
<comment type="caution">
    <text evidence="1">The sequence shown here is derived from an EMBL/GenBank/DDBJ whole genome shotgun (WGS) entry which is preliminary data.</text>
</comment>
<evidence type="ECO:0008006" key="3">
    <source>
        <dbReference type="Google" id="ProtNLM"/>
    </source>
</evidence>
<gene>
    <name evidence="1" type="ORF">CUN49_14695</name>
</gene>
<sequence>MLCALLLVSCAVSPQEGVAPSRFERRVPSQSAIALMATQRGAWIAWAGDLIAPDLYVQPVGSAQPWRFPISGVPTQISLLPLAERRLAVLWLEGSLGTATHLQCATLEPDGSLRRAPFDIGVAQRYSAIAAPDGGILAFTITDGVLSAVRLDRLGRPFSRQRLAEAAHLVAATLDQRDQLHVLWLRPSDGQLWQLLYMSFESALLDQSAPRLPAPTLLAVLRLADGAYFESLSISADSERLYVLWNAVSVSAEGESAQLAGLSFPLDAPLQSRALDLSALPGNLRAVRLLNVDSAPRGAPSLVGSLLPRQMIYGALTAQGVFRLGRLQAASNDEVLIGQAAALSENNALHLAWLAQDPQGRAMLRYVVLPRPQPSVAPS</sequence>
<dbReference type="AlphaFoldDB" id="A0A2M8PAQ9"/>
<evidence type="ECO:0000313" key="1">
    <source>
        <dbReference type="EMBL" id="PJF34628.1"/>
    </source>
</evidence>
<protein>
    <recommendedName>
        <fullName evidence="3">Lipoprotein LpqB beta-propeller domain-containing protein</fullName>
    </recommendedName>
</protein>
<proteinExistence type="predicted"/>
<evidence type="ECO:0000313" key="2">
    <source>
        <dbReference type="Proteomes" id="UP000229681"/>
    </source>
</evidence>